<dbReference type="Gene3D" id="2.40.100.10">
    <property type="entry name" value="Cyclophilin-like"/>
    <property type="match status" value="1"/>
</dbReference>
<organism evidence="6 7">
    <name type="scientific">Candidatus Phosphoribacter hodrii</name>
    <dbReference type="NCBI Taxonomy" id="2953743"/>
    <lineage>
        <taxon>Bacteria</taxon>
        <taxon>Bacillati</taxon>
        <taxon>Actinomycetota</taxon>
        <taxon>Actinomycetes</taxon>
        <taxon>Micrococcales</taxon>
        <taxon>Dermatophilaceae</taxon>
        <taxon>Candidatus Phosphoribacter</taxon>
    </lineage>
</organism>
<evidence type="ECO:0000256" key="1">
    <source>
        <dbReference type="ARBA" id="ARBA00022741"/>
    </source>
</evidence>
<gene>
    <name evidence="6" type="ORF">IPI13_14505</name>
</gene>
<comment type="caution">
    <text evidence="6">The sequence shown here is derived from an EMBL/GenBank/DDBJ whole genome shotgun (WGS) entry which is preliminary data.</text>
</comment>
<dbReference type="NCBIfam" id="TIGR00724">
    <property type="entry name" value="urea_amlyse_rel"/>
    <property type="match status" value="1"/>
</dbReference>
<dbReference type="InterPro" id="IPR003778">
    <property type="entry name" value="CT_A_B"/>
</dbReference>
<feature type="compositionally biased region" description="Basic and acidic residues" evidence="4">
    <location>
        <begin position="26"/>
        <end position="42"/>
    </location>
</feature>
<dbReference type="SUPFAM" id="SSF50891">
    <property type="entry name" value="Cyclophilin-like"/>
    <property type="match status" value="1"/>
</dbReference>
<dbReference type="InterPro" id="IPR052708">
    <property type="entry name" value="PxpC"/>
</dbReference>
<evidence type="ECO:0000256" key="4">
    <source>
        <dbReference type="SAM" id="MobiDB-lite"/>
    </source>
</evidence>
<feature type="compositionally biased region" description="Basic residues" evidence="4">
    <location>
        <begin position="124"/>
        <end position="135"/>
    </location>
</feature>
<dbReference type="GO" id="GO:0016787">
    <property type="term" value="F:hydrolase activity"/>
    <property type="evidence" value="ECO:0007669"/>
    <property type="project" value="UniProtKB-KW"/>
</dbReference>
<protein>
    <submittedName>
        <fullName evidence="6">Biotin-dependent carboxyltransferase family protein</fullName>
    </submittedName>
</protein>
<keyword evidence="1" id="KW-0547">Nucleotide-binding</keyword>
<evidence type="ECO:0000256" key="2">
    <source>
        <dbReference type="ARBA" id="ARBA00022801"/>
    </source>
</evidence>
<proteinExistence type="predicted"/>
<reference evidence="6 7" key="1">
    <citation type="submission" date="2020-10" db="EMBL/GenBank/DDBJ databases">
        <title>Connecting structure to function with the recovery of over 1000 high-quality activated sludge metagenome-assembled genomes encoding full-length rRNA genes using long-read sequencing.</title>
        <authorList>
            <person name="Singleton C.M."/>
            <person name="Petriglieri F."/>
            <person name="Kristensen J.M."/>
            <person name="Kirkegaard R.H."/>
            <person name="Michaelsen T.Y."/>
            <person name="Andersen M.H."/>
            <person name="Karst S.M."/>
            <person name="Dueholm M.S."/>
            <person name="Nielsen P.H."/>
            <person name="Albertsen M."/>
        </authorList>
    </citation>
    <scope>NUCLEOTIDE SEQUENCE [LARGE SCALE GENOMIC DNA]</scope>
    <source>
        <strain evidence="6">Ega_18-Q3-R5-49_MAXAC.001</strain>
    </source>
</reference>
<dbReference type="PANTHER" id="PTHR43309">
    <property type="entry name" value="5-OXOPROLINASE SUBUNIT C"/>
    <property type="match status" value="1"/>
</dbReference>
<feature type="region of interest" description="Disordered" evidence="4">
    <location>
        <begin position="23"/>
        <end position="160"/>
    </location>
</feature>
<keyword evidence="2" id="KW-0378">Hydrolase</keyword>
<dbReference type="Proteomes" id="UP000726105">
    <property type="component" value="Unassembled WGS sequence"/>
</dbReference>
<dbReference type="Pfam" id="PF02626">
    <property type="entry name" value="CT_A_B"/>
    <property type="match status" value="1"/>
</dbReference>
<evidence type="ECO:0000256" key="3">
    <source>
        <dbReference type="ARBA" id="ARBA00022840"/>
    </source>
</evidence>
<accession>A0A935MIL9</accession>
<dbReference type="PANTHER" id="PTHR43309:SF3">
    <property type="entry name" value="5-OXOPROLINASE SUBUNIT C"/>
    <property type="match status" value="1"/>
</dbReference>
<dbReference type="SMART" id="SM00797">
    <property type="entry name" value="AHS2"/>
    <property type="match status" value="1"/>
</dbReference>
<keyword evidence="3" id="KW-0067">ATP-binding</keyword>
<evidence type="ECO:0000259" key="5">
    <source>
        <dbReference type="SMART" id="SM00797"/>
    </source>
</evidence>
<sequence length="456" mass="47708">MTELRPAILESVSAARLPVLKLGGELGRRQPNPRDRRPPRDPRRLRRGGSAGRGSSHRAEPRTGGRRAHGGRLGRGVHRVRPRLRLSRRRRPEARRPAPGRASPARRRRFGRPRRPLQRDLPHRLTRRLAAHRAHRGDPLGPASRPSRGASAGDAGALSQRGRPAVIRALEVVATGPLALVEDLGRLGYAAVGVGRSGAADRAAYLLAGRLLGEPVGRAAVEVTLGGLVVRARGSLTVVVTGAAAPATVDGRPVGHAAPVHLPDGAVLALGMPPTGLRSYLAVRGGIDLDPVLGSRSSDTLSGIGPAPLRVGQVVPVGEPGAGGPTMDVAPVAAPEGGRVELTLLPGPRLDWLADPRALTATPWTVSGSSDRVGMRLTGPALSRGERWADAELPSEGVVVGGVQVPADGRPIVFLADHPVTGGYPVVAVVRAADVDRAAQCRPGQDVRLRWAVAPR</sequence>
<dbReference type="InterPro" id="IPR029000">
    <property type="entry name" value="Cyclophilin-like_dom_sf"/>
</dbReference>
<evidence type="ECO:0000313" key="6">
    <source>
        <dbReference type="EMBL" id="MBK7274317.1"/>
    </source>
</evidence>
<feature type="compositionally biased region" description="Basic residues" evidence="4">
    <location>
        <begin position="64"/>
        <end position="93"/>
    </location>
</feature>
<evidence type="ECO:0000313" key="7">
    <source>
        <dbReference type="Proteomes" id="UP000726105"/>
    </source>
</evidence>
<dbReference type="AlphaFoldDB" id="A0A935MIL9"/>
<feature type="compositionally biased region" description="Basic residues" evidence="4">
    <location>
        <begin position="104"/>
        <end position="116"/>
    </location>
</feature>
<dbReference type="EMBL" id="JADJIB010000005">
    <property type="protein sequence ID" value="MBK7274317.1"/>
    <property type="molecule type" value="Genomic_DNA"/>
</dbReference>
<dbReference type="GO" id="GO:0005524">
    <property type="term" value="F:ATP binding"/>
    <property type="evidence" value="ECO:0007669"/>
    <property type="project" value="UniProtKB-KW"/>
</dbReference>
<name>A0A935MIL9_9MICO</name>
<feature type="domain" description="Carboxyltransferase" evidence="5">
    <location>
        <begin position="191"/>
        <end position="456"/>
    </location>
</feature>